<keyword evidence="5 8" id="KW-0472">Membrane</keyword>
<dbReference type="Proteomes" id="UP000434172">
    <property type="component" value="Unassembled WGS sequence"/>
</dbReference>
<dbReference type="PANTHER" id="PTHR43791:SF39">
    <property type="entry name" value="TRANSPORTER LIZ1_SEO1, PUTATIVE (AFU_ORTHOLOGUE AFUA_3G00980)-RELATED"/>
    <property type="match status" value="1"/>
</dbReference>
<dbReference type="OrthoDB" id="3639251at2759"/>
<dbReference type="GO" id="GO:0022857">
    <property type="term" value="F:transmembrane transporter activity"/>
    <property type="evidence" value="ECO:0007669"/>
    <property type="project" value="TreeGrafter"/>
</dbReference>
<comment type="subcellular location">
    <subcellularLocation>
        <location evidence="1">Membrane</location>
        <topology evidence="1">Multi-pass membrane protein</topology>
    </subcellularLocation>
</comment>
<feature type="transmembrane region" description="Helical" evidence="8">
    <location>
        <begin position="183"/>
        <end position="202"/>
    </location>
</feature>
<feature type="transmembrane region" description="Helical" evidence="8">
    <location>
        <begin position="132"/>
        <end position="153"/>
    </location>
</feature>
<evidence type="ECO:0000256" key="1">
    <source>
        <dbReference type="ARBA" id="ARBA00004141"/>
    </source>
</evidence>
<evidence type="ECO:0000256" key="8">
    <source>
        <dbReference type="SAM" id="Phobius"/>
    </source>
</evidence>
<dbReference type="GO" id="GO:0016020">
    <property type="term" value="C:membrane"/>
    <property type="evidence" value="ECO:0007669"/>
    <property type="project" value="UniProtKB-SubCell"/>
</dbReference>
<dbReference type="SUPFAM" id="SSF103473">
    <property type="entry name" value="MFS general substrate transporter"/>
    <property type="match status" value="1"/>
</dbReference>
<evidence type="ECO:0000256" key="3">
    <source>
        <dbReference type="ARBA" id="ARBA00022692"/>
    </source>
</evidence>
<evidence type="ECO:0000256" key="5">
    <source>
        <dbReference type="ARBA" id="ARBA00023136"/>
    </source>
</evidence>
<keyword evidence="10" id="KW-1185">Reference proteome</keyword>
<dbReference type="AlphaFoldDB" id="A0A8H3W489"/>
<dbReference type="InterPro" id="IPR036259">
    <property type="entry name" value="MFS_trans_sf"/>
</dbReference>
<proteinExistence type="predicted"/>
<keyword evidence="3 8" id="KW-0812">Transmembrane</keyword>
<keyword evidence="4 8" id="KW-1133">Transmembrane helix</keyword>
<reference evidence="9 10" key="1">
    <citation type="submission" date="2019-12" db="EMBL/GenBank/DDBJ databases">
        <title>A genome sequence resource for the geographically widespread anthracnose pathogen Colletotrichum asianum.</title>
        <authorList>
            <person name="Meng Y."/>
        </authorList>
    </citation>
    <scope>NUCLEOTIDE SEQUENCE [LARGE SCALE GENOMIC DNA]</scope>
    <source>
        <strain evidence="9 10">ICMP 18580</strain>
    </source>
</reference>
<keyword evidence="6" id="KW-0175">Coiled coil</keyword>
<sequence>MNCATSIGPMFSSYLQAAAYTGLNGVHGLSGWRWLFIIDTVISVGIIIPQFFFYPDVPARQQRSIVFSEASSLETATQRKAASNREPLPGPKPSAVSRPRCNSVAHMPSDSMAFWFKAWNTIKPGSYTVPQINNYTTPLGGVTVILTLVFAWSSDTWLKGRRWPIPLFAFKRVDQPAVIGGNWGAAGMAFLYAIAALTLAHIQYKRENKRLEAEVETSSMEHAG</sequence>
<comment type="caution">
    <text evidence="9">The sequence shown here is derived from an EMBL/GenBank/DDBJ whole genome shotgun (WGS) entry which is preliminary data.</text>
</comment>
<keyword evidence="2" id="KW-0813">Transport</keyword>
<dbReference type="Gene3D" id="1.20.1250.20">
    <property type="entry name" value="MFS general substrate transporter like domains"/>
    <property type="match status" value="1"/>
</dbReference>
<dbReference type="EMBL" id="WOWK01000119">
    <property type="protein sequence ID" value="KAF0317957.1"/>
    <property type="molecule type" value="Genomic_DNA"/>
</dbReference>
<evidence type="ECO:0000313" key="10">
    <source>
        <dbReference type="Proteomes" id="UP000434172"/>
    </source>
</evidence>
<evidence type="ECO:0000256" key="2">
    <source>
        <dbReference type="ARBA" id="ARBA00022448"/>
    </source>
</evidence>
<dbReference type="PANTHER" id="PTHR43791">
    <property type="entry name" value="PERMEASE-RELATED"/>
    <property type="match status" value="1"/>
</dbReference>
<protein>
    <submittedName>
        <fullName evidence="9">Major facilitator superfamily transporter</fullName>
    </submittedName>
</protein>
<gene>
    <name evidence="9" type="ORF">GQ607_014807</name>
</gene>
<feature type="region of interest" description="Disordered" evidence="7">
    <location>
        <begin position="77"/>
        <end position="100"/>
    </location>
</feature>
<evidence type="ECO:0000256" key="4">
    <source>
        <dbReference type="ARBA" id="ARBA00022989"/>
    </source>
</evidence>
<evidence type="ECO:0000256" key="6">
    <source>
        <dbReference type="SAM" id="Coils"/>
    </source>
</evidence>
<accession>A0A8H3W489</accession>
<evidence type="ECO:0000313" key="9">
    <source>
        <dbReference type="EMBL" id="KAF0317957.1"/>
    </source>
</evidence>
<evidence type="ECO:0000256" key="7">
    <source>
        <dbReference type="SAM" id="MobiDB-lite"/>
    </source>
</evidence>
<feature type="coiled-coil region" evidence="6">
    <location>
        <begin position="194"/>
        <end position="221"/>
    </location>
</feature>
<feature type="transmembrane region" description="Helical" evidence="8">
    <location>
        <begin position="34"/>
        <end position="54"/>
    </location>
</feature>
<organism evidence="9 10">
    <name type="scientific">Colletotrichum asianum</name>
    <dbReference type="NCBI Taxonomy" id="702518"/>
    <lineage>
        <taxon>Eukaryota</taxon>
        <taxon>Fungi</taxon>
        <taxon>Dikarya</taxon>
        <taxon>Ascomycota</taxon>
        <taxon>Pezizomycotina</taxon>
        <taxon>Sordariomycetes</taxon>
        <taxon>Hypocreomycetidae</taxon>
        <taxon>Glomerellales</taxon>
        <taxon>Glomerellaceae</taxon>
        <taxon>Colletotrichum</taxon>
        <taxon>Colletotrichum gloeosporioides species complex</taxon>
    </lineage>
</organism>
<name>A0A8H3W489_9PEZI</name>